<evidence type="ECO:0000256" key="1">
    <source>
        <dbReference type="ARBA" id="ARBA00022448"/>
    </source>
</evidence>
<keyword evidence="5 6" id="KW-0408">Iron</keyword>
<dbReference type="InterPro" id="IPR002327">
    <property type="entry name" value="Cyt_c_1A/1B"/>
</dbReference>
<dbReference type="Pfam" id="PF00034">
    <property type="entry name" value="Cytochrom_C"/>
    <property type="match status" value="1"/>
</dbReference>
<sequence>MNKTFATLALVAALTSFTGPATLADDDPTSTAISAGGDATKGKRLFNRCKACHNLTASERSKLGPNLDNLFGRQAGSSEGFTRYSKALSEAGFVWTEEKLDAWLTSPKTFLPGNKMTFAGLRKEQDRKDLMAYLRDATTGAE</sequence>
<evidence type="ECO:0000256" key="3">
    <source>
        <dbReference type="ARBA" id="ARBA00022723"/>
    </source>
</evidence>
<name>A0ABV8UEG8_9PROT</name>
<evidence type="ECO:0000256" key="7">
    <source>
        <dbReference type="SAM" id="SignalP"/>
    </source>
</evidence>
<feature type="signal peptide" evidence="7">
    <location>
        <begin position="1"/>
        <end position="23"/>
    </location>
</feature>
<dbReference type="Proteomes" id="UP001595776">
    <property type="component" value="Unassembled WGS sequence"/>
</dbReference>
<evidence type="ECO:0000313" key="10">
    <source>
        <dbReference type="Proteomes" id="UP001595776"/>
    </source>
</evidence>
<reference evidence="10" key="1">
    <citation type="journal article" date="2019" name="Int. J. Syst. Evol. Microbiol.">
        <title>The Global Catalogue of Microorganisms (GCM) 10K type strain sequencing project: providing services to taxonomists for standard genome sequencing and annotation.</title>
        <authorList>
            <consortium name="The Broad Institute Genomics Platform"/>
            <consortium name="The Broad Institute Genome Sequencing Center for Infectious Disease"/>
            <person name="Wu L."/>
            <person name="Ma J."/>
        </authorList>
    </citation>
    <scope>NUCLEOTIDE SEQUENCE [LARGE SCALE GENOMIC DNA]</scope>
    <source>
        <strain evidence="10">CGMCC 1.15304</strain>
    </source>
</reference>
<dbReference type="EMBL" id="JBHSCR010000035">
    <property type="protein sequence ID" value="MFC4349641.1"/>
    <property type="molecule type" value="Genomic_DNA"/>
</dbReference>
<dbReference type="PANTHER" id="PTHR11961">
    <property type="entry name" value="CYTOCHROME C"/>
    <property type="match status" value="1"/>
</dbReference>
<dbReference type="SUPFAM" id="SSF46626">
    <property type="entry name" value="Cytochrome c"/>
    <property type="match status" value="1"/>
</dbReference>
<protein>
    <submittedName>
        <fullName evidence="9">C-type cytochrome</fullName>
    </submittedName>
</protein>
<dbReference type="PRINTS" id="PR00604">
    <property type="entry name" value="CYTCHRMECIAB"/>
</dbReference>
<keyword evidence="4" id="KW-0249">Electron transport</keyword>
<keyword evidence="1" id="KW-0813">Transport</keyword>
<evidence type="ECO:0000259" key="8">
    <source>
        <dbReference type="PROSITE" id="PS51007"/>
    </source>
</evidence>
<comment type="caution">
    <text evidence="9">The sequence shown here is derived from an EMBL/GenBank/DDBJ whole genome shotgun (WGS) entry which is preliminary data.</text>
</comment>
<dbReference type="InterPro" id="IPR009056">
    <property type="entry name" value="Cyt_c-like_dom"/>
</dbReference>
<accession>A0ABV8UEG8</accession>
<evidence type="ECO:0000256" key="5">
    <source>
        <dbReference type="ARBA" id="ARBA00023004"/>
    </source>
</evidence>
<keyword evidence="10" id="KW-1185">Reference proteome</keyword>
<dbReference type="RefSeq" id="WP_068144833.1">
    <property type="nucleotide sequence ID" value="NZ_JBHSCR010000035.1"/>
</dbReference>
<evidence type="ECO:0000313" key="9">
    <source>
        <dbReference type="EMBL" id="MFC4349641.1"/>
    </source>
</evidence>
<organism evidence="9 10">
    <name type="scientific">Kordiimonas lipolytica</name>
    <dbReference type="NCBI Taxonomy" id="1662421"/>
    <lineage>
        <taxon>Bacteria</taxon>
        <taxon>Pseudomonadati</taxon>
        <taxon>Pseudomonadota</taxon>
        <taxon>Alphaproteobacteria</taxon>
        <taxon>Kordiimonadales</taxon>
        <taxon>Kordiimonadaceae</taxon>
        <taxon>Kordiimonas</taxon>
    </lineage>
</organism>
<evidence type="ECO:0000256" key="6">
    <source>
        <dbReference type="PROSITE-ProRule" id="PRU00433"/>
    </source>
</evidence>
<keyword evidence="3 6" id="KW-0479">Metal-binding</keyword>
<dbReference type="InterPro" id="IPR036909">
    <property type="entry name" value="Cyt_c-like_dom_sf"/>
</dbReference>
<dbReference type="Gene3D" id="1.10.760.10">
    <property type="entry name" value="Cytochrome c-like domain"/>
    <property type="match status" value="1"/>
</dbReference>
<proteinExistence type="predicted"/>
<feature type="chain" id="PRO_5045259280" evidence="7">
    <location>
        <begin position="24"/>
        <end position="142"/>
    </location>
</feature>
<keyword evidence="7" id="KW-0732">Signal</keyword>
<gene>
    <name evidence="9" type="ORF">ACFO5Q_17455</name>
</gene>
<evidence type="ECO:0000256" key="2">
    <source>
        <dbReference type="ARBA" id="ARBA00022617"/>
    </source>
</evidence>
<keyword evidence="2 6" id="KW-0349">Heme</keyword>
<dbReference type="PROSITE" id="PS51007">
    <property type="entry name" value="CYTC"/>
    <property type="match status" value="1"/>
</dbReference>
<evidence type="ECO:0000256" key="4">
    <source>
        <dbReference type="ARBA" id="ARBA00022982"/>
    </source>
</evidence>
<feature type="domain" description="Cytochrome c" evidence="8">
    <location>
        <begin position="37"/>
        <end position="138"/>
    </location>
</feature>